<organism evidence="1 2">
    <name type="scientific">Vibrio nigripulchritudo SOn1</name>
    <dbReference type="NCBI Taxonomy" id="1238450"/>
    <lineage>
        <taxon>Bacteria</taxon>
        <taxon>Pseudomonadati</taxon>
        <taxon>Pseudomonadota</taxon>
        <taxon>Gammaproteobacteria</taxon>
        <taxon>Vibrionales</taxon>
        <taxon>Vibrionaceae</taxon>
        <taxon>Vibrio</taxon>
    </lineage>
</organism>
<evidence type="ECO:0008006" key="3">
    <source>
        <dbReference type="Google" id="ProtNLM"/>
    </source>
</evidence>
<dbReference type="Proteomes" id="UP000018211">
    <property type="component" value="Unassembled WGS sequence"/>
</dbReference>
<sequence>MHLNQIAKQTKAPAESFDVSEFRLLVRMRNSFGRDDKSTMVIS</sequence>
<protein>
    <recommendedName>
        <fullName evidence="3">Transposase</fullName>
    </recommendedName>
</protein>
<evidence type="ECO:0000313" key="2">
    <source>
        <dbReference type="Proteomes" id="UP000018211"/>
    </source>
</evidence>
<dbReference type="EMBL" id="CAOF01000191">
    <property type="protein sequence ID" value="CCO49911.1"/>
    <property type="molecule type" value="Genomic_DNA"/>
</dbReference>
<comment type="caution">
    <text evidence="1">The sequence shown here is derived from an EMBL/GenBank/DDBJ whole genome shotgun (WGS) entry which is preliminary data.</text>
</comment>
<reference evidence="1 2" key="1">
    <citation type="journal article" date="2013" name="ISME J.">
        <title>Comparative genomics of pathogenic lineages of Vibrio nigripulchritudo identifies virulence-associated traits.</title>
        <authorList>
            <person name="Goudenege D."/>
            <person name="Labreuche Y."/>
            <person name="Krin E."/>
            <person name="Ansquer D."/>
            <person name="Mangenot S."/>
            <person name="Calteau A."/>
            <person name="Medigue C."/>
            <person name="Mazel D."/>
            <person name="Polz M.F."/>
            <person name="Le Roux F."/>
        </authorList>
    </citation>
    <scope>NUCLEOTIDE SEQUENCE [LARGE SCALE GENOMIC DNA]</scope>
    <source>
        <strain evidence="1 2">SOn1</strain>
    </source>
</reference>
<dbReference type="AlphaFoldDB" id="A0AAV2VYT3"/>
<accession>A0AAV2VYT3</accession>
<proteinExistence type="predicted"/>
<gene>
    <name evidence="1" type="ORF">VIBNISOn1_940003</name>
</gene>
<name>A0AAV2VYT3_9VIBR</name>
<evidence type="ECO:0000313" key="1">
    <source>
        <dbReference type="EMBL" id="CCO49911.1"/>
    </source>
</evidence>